<dbReference type="AlphaFoldDB" id="A0A376BLD1"/>
<protein>
    <submittedName>
        <fullName evidence="2">Uncharacterized protein</fullName>
    </submittedName>
</protein>
<gene>
    <name evidence="2" type="ORF">NCTC10283_00597</name>
</gene>
<name>A0A376BLD1_9NEIS</name>
<sequence length="52" mass="5990">MKRKIHEIIYFILISYLLYNLASEATSVIAQVVMFIIFGIALIGLIDFLRKS</sequence>
<feature type="transmembrane region" description="Helical" evidence="1">
    <location>
        <begin position="7"/>
        <end position="22"/>
    </location>
</feature>
<keyword evidence="1" id="KW-0812">Transmembrane</keyword>
<dbReference type="EMBL" id="UFSO01000002">
    <property type="protein sequence ID" value="SSY70501.1"/>
    <property type="molecule type" value="Genomic_DNA"/>
</dbReference>
<organism evidence="2 3">
    <name type="scientific">Alysiella crassa</name>
    <dbReference type="NCBI Taxonomy" id="153491"/>
    <lineage>
        <taxon>Bacteria</taxon>
        <taxon>Pseudomonadati</taxon>
        <taxon>Pseudomonadota</taxon>
        <taxon>Betaproteobacteria</taxon>
        <taxon>Neisseriales</taxon>
        <taxon>Neisseriaceae</taxon>
        <taxon>Alysiella</taxon>
    </lineage>
</organism>
<keyword evidence="1" id="KW-1133">Transmembrane helix</keyword>
<feature type="transmembrane region" description="Helical" evidence="1">
    <location>
        <begin position="28"/>
        <end position="49"/>
    </location>
</feature>
<reference evidence="2 3" key="1">
    <citation type="submission" date="2018-06" db="EMBL/GenBank/DDBJ databases">
        <authorList>
            <consortium name="Pathogen Informatics"/>
            <person name="Doyle S."/>
        </authorList>
    </citation>
    <scope>NUCLEOTIDE SEQUENCE [LARGE SCALE GENOMIC DNA]</scope>
    <source>
        <strain evidence="2 3">NCTC10283</strain>
    </source>
</reference>
<keyword evidence="1" id="KW-0472">Membrane</keyword>
<keyword evidence="3" id="KW-1185">Reference proteome</keyword>
<proteinExistence type="predicted"/>
<dbReference type="Proteomes" id="UP000254209">
    <property type="component" value="Unassembled WGS sequence"/>
</dbReference>
<accession>A0A376BLD1</accession>
<evidence type="ECO:0000256" key="1">
    <source>
        <dbReference type="SAM" id="Phobius"/>
    </source>
</evidence>
<evidence type="ECO:0000313" key="3">
    <source>
        <dbReference type="Proteomes" id="UP000254209"/>
    </source>
</evidence>
<evidence type="ECO:0000313" key="2">
    <source>
        <dbReference type="EMBL" id="SSY70501.1"/>
    </source>
</evidence>